<gene>
    <name evidence="2" type="primary">AVEN_11023_1</name>
    <name evidence="2" type="ORF">TNCT_614671</name>
</gene>
<keyword evidence="1" id="KW-1133">Transmembrane helix</keyword>
<feature type="transmembrane region" description="Helical" evidence="1">
    <location>
        <begin position="73"/>
        <end position="92"/>
    </location>
</feature>
<protein>
    <submittedName>
        <fullName evidence="2">Uncharacterized protein</fullName>
    </submittedName>
</protein>
<reference evidence="2" key="1">
    <citation type="submission" date="2020-07" db="EMBL/GenBank/DDBJ databases">
        <title>Multicomponent nature underlies the extraordinary mechanical properties of spider dragline silk.</title>
        <authorList>
            <person name="Kono N."/>
            <person name="Nakamura H."/>
            <person name="Mori M."/>
            <person name="Yoshida Y."/>
            <person name="Ohtoshi R."/>
            <person name="Malay A.D."/>
            <person name="Moran D.A.P."/>
            <person name="Tomita M."/>
            <person name="Numata K."/>
            <person name="Arakawa K."/>
        </authorList>
    </citation>
    <scope>NUCLEOTIDE SEQUENCE</scope>
</reference>
<keyword evidence="1" id="KW-0472">Membrane</keyword>
<dbReference type="OrthoDB" id="6428450at2759"/>
<keyword evidence="1" id="KW-0812">Transmembrane</keyword>
<feature type="transmembrane region" description="Helical" evidence="1">
    <location>
        <begin position="220"/>
        <end position="245"/>
    </location>
</feature>
<organism evidence="2 3">
    <name type="scientific">Trichonephila clavata</name>
    <name type="common">Joro spider</name>
    <name type="synonym">Nephila clavata</name>
    <dbReference type="NCBI Taxonomy" id="2740835"/>
    <lineage>
        <taxon>Eukaryota</taxon>
        <taxon>Metazoa</taxon>
        <taxon>Ecdysozoa</taxon>
        <taxon>Arthropoda</taxon>
        <taxon>Chelicerata</taxon>
        <taxon>Arachnida</taxon>
        <taxon>Araneae</taxon>
        <taxon>Araneomorphae</taxon>
        <taxon>Entelegynae</taxon>
        <taxon>Araneoidea</taxon>
        <taxon>Nephilidae</taxon>
        <taxon>Trichonephila</taxon>
    </lineage>
</organism>
<proteinExistence type="predicted"/>
<accession>A0A8X6IRP6</accession>
<dbReference type="Proteomes" id="UP000887116">
    <property type="component" value="Unassembled WGS sequence"/>
</dbReference>
<evidence type="ECO:0000313" key="3">
    <source>
        <dbReference type="Proteomes" id="UP000887116"/>
    </source>
</evidence>
<sequence length="322" mass="36929">MAVLIIGYQSGNWRIDLILSCGFVNILSVILWYSVYFKRRSLSKLVTKMEELYTLEGSSSVGDFEASCTNIGLFTYTLTPTLFAFVYVSAFTEGRKDNLWAYGYELKDFSVIFKMLLFVNVNMYESLQIIFPGILTCTYCTVCYRLSKLLVRHNKKVLNISQTLHFMSSTHLVKEYFTILDVVDLVQKIFSEPVFLLVMMHSVHMFSMMAYYLSFTADQFSVVIITESIIVSSTTALSTIIIIIYASKVVMKMKIVQNTYRRCKESFILNSKYKYDINIQLAIDRKLQDLSACDVVIFQKSLILSLAGALLTYGLLIFQIVK</sequence>
<evidence type="ECO:0000313" key="2">
    <source>
        <dbReference type="EMBL" id="GFQ99677.1"/>
    </source>
</evidence>
<feature type="transmembrane region" description="Helical" evidence="1">
    <location>
        <begin position="194"/>
        <end position="214"/>
    </location>
</feature>
<keyword evidence="3" id="KW-1185">Reference proteome</keyword>
<feature type="transmembrane region" description="Helical" evidence="1">
    <location>
        <begin position="302"/>
        <end position="321"/>
    </location>
</feature>
<feature type="transmembrane region" description="Helical" evidence="1">
    <location>
        <begin position="126"/>
        <end position="146"/>
    </location>
</feature>
<name>A0A8X6IRP6_TRICU</name>
<dbReference type="AlphaFoldDB" id="A0A8X6IRP6"/>
<evidence type="ECO:0000256" key="1">
    <source>
        <dbReference type="SAM" id="Phobius"/>
    </source>
</evidence>
<feature type="transmembrane region" description="Helical" evidence="1">
    <location>
        <begin position="17"/>
        <end position="36"/>
    </location>
</feature>
<dbReference type="EMBL" id="BMAO01005168">
    <property type="protein sequence ID" value="GFQ99677.1"/>
    <property type="molecule type" value="Genomic_DNA"/>
</dbReference>
<comment type="caution">
    <text evidence="2">The sequence shown here is derived from an EMBL/GenBank/DDBJ whole genome shotgun (WGS) entry which is preliminary data.</text>
</comment>